<dbReference type="KEGG" id="ndv:NDEV_1809"/>
<accession>A0A128A5G7</accession>
<protein>
    <submittedName>
        <fullName evidence="1">Uncharacterized protein</fullName>
    </submittedName>
</protein>
<dbReference type="Proteomes" id="UP000196239">
    <property type="component" value="Chromosome 1"/>
</dbReference>
<sequence>MVDSQKLHKITFTITPNANGYVIGCNEIQSLFTDVPSVVNIDKVMRDLLSEYIDNFPDDAQKRGFDKDTPIETTWYASPNSVALE</sequence>
<reference evidence="2" key="1">
    <citation type="submission" date="2015-10" db="EMBL/GenBank/DDBJ databases">
        <authorList>
            <person name="Lehtovirta-Morley L.E."/>
            <person name="Vieille C."/>
        </authorList>
    </citation>
    <scope>NUCLEOTIDE SEQUENCE [LARGE SCALE GENOMIC DNA]</scope>
</reference>
<keyword evidence="2" id="KW-1185">Reference proteome</keyword>
<dbReference type="AlphaFoldDB" id="A0A128A5G7"/>
<proteinExistence type="predicted"/>
<organism evidence="1 2">
    <name type="scientific">Nitrosotalea devaniterrae</name>
    <dbReference type="NCBI Taxonomy" id="1078905"/>
    <lineage>
        <taxon>Archaea</taxon>
        <taxon>Nitrososphaerota</taxon>
        <taxon>Nitrososphaeria</taxon>
        <taxon>Nitrosotaleales</taxon>
        <taxon>Nitrosotaleaceae</taxon>
        <taxon>Nitrosotalea</taxon>
    </lineage>
</organism>
<evidence type="ECO:0000313" key="2">
    <source>
        <dbReference type="Proteomes" id="UP000196239"/>
    </source>
</evidence>
<name>A0A128A5G7_9ARCH</name>
<evidence type="ECO:0000313" key="1">
    <source>
        <dbReference type="EMBL" id="CUR52571.1"/>
    </source>
</evidence>
<dbReference type="EMBL" id="LN890280">
    <property type="protein sequence ID" value="CUR52571.1"/>
    <property type="molecule type" value="Genomic_DNA"/>
</dbReference>
<gene>
    <name evidence="1" type="ORF">NDEV_1809</name>
</gene>